<reference evidence="1 2" key="1">
    <citation type="submission" date="2018-11" db="EMBL/GenBank/DDBJ databases">
        <authorList>
            <consortium name="Pathogen Informatics"/>
        </authorList>
    </citation>
    <scope>NUCLEOTIDE SEQUENCE [LARGE SCALE GENOMIC DNA]</scope>
    <source>
        <strain evidence="1 2">Zambia</strain>
    </source>
</reference>
<protein>
    <submittedName>
        <fullName evidence="1">Uncharacterized protein</fullName>
    </submittedName>
</protein>
<evidence type="ECO:0000313" key="1">
    <source>
        <dbReference type="EMBL" id="VDP23784.1"/>
    </source>
</evidence>
<evidence type="ECO:0000313" key="2">
    <source>
        <dbReference type="Proteomes" id="UP000277204"/>
    </source>
</evidence>
<dbReference type="Proteomes" id="UP000277204">
    <property type="component" value="Unassembled WGS sequence"/>
</dbReference>
<keyword evidence="2" id="KW-1185">Reference proteome</keyword>
<proteinExistence type="predicted"/>
<dbReference type="AlphaFoldDB" id="A0A183MMY9"/>
<gene>
    <name evidence="1" type="ORF">SMRZ_LOCUS17414</name>
</gene>
<organism evidence="1 2">
    <name type="scientific">Schistosoma margrebowiei</name>
    <dbReference type="NCBI Taxonomy" id="48269"/>
    <lineage>
        <taxon>Eukaryota</taxon>
        <taxon>Metazoa</taxon>
        <taxon>Spiralia</taxon>
        <taxon>Lophotrochozoa</taxon>
        <taxon>Platyhelminthes</taxon>
        <taxon>Trematoda</taxon>
        <taxon>Digenea</taxon>
        <taxon>Strigeidida</taxon>
        <taxon>Schistosomatoidea</taxon>
        <taxon>Schistosomatidae</taxon>
        <taxon>Schistosoma</taxon>
    </lineage>
</organism>
<name>A0A183MMY9_9TREM</name>
<dbReference type="EMBL" id="UZAI01017367">
    <property type="protein sequence ID" value="VDP23784.1"/>
    <property type="molecule type" value="Genomic_DNA"/>
</dbReference>
<accession>A0A183MMY9</accession>
<sequence>MWKSGRVFQIAADMRKYDLEVLEISETYWTQVEQQRLVSEETLLYSGKEEENAPHTQAVASILSKQAQNALIG</sequence>